<evidence type="ECO:0000313" key="4">
    <source>
        <dbReference type="Proteomes" id="UP001165378"/>
    </source>
</evidence>
<sequence>MAPSPSDLPSATGAPSSAPPSKGPTATRKPSATTGSSKKPAATSAPARPSTGRPQQPGAPLPPIGFDPKADAKAQIAAARAAAKADNRKVLLEFGATWCGYCTTLNKTLRDPSVQAELAASYHFVQIDTDSHGDLLPQYAPSSSGSYGLPLIVILNPDGSTRVATNKTGNPGLDVASFLAFLKKWAA</sequence>
<evidence type="ECO:0000259" key="2">
    <source>
        <dbReference type="PROSITE" id="PS51352"/>
    </source>
</evidence>
<evidence type="ECO:0000256" key="1">
    <source>
        <dbReference type="SAM" id="MobiDB-lite"/>
    </source>
</evidence>
<name>A0AA41Q6J1_9ACTN</name>
<feature type="domain" description="Thioredoxin" evidence="2">
    <location>
        <begin position="55"/>
        <end position="187"/>
    </location>
</feature>
<protein>
    <submittedName>
        <fullName evidence="3">Thioredoxin family protein</fullName>
    </submittedName>
</protein>
<organism evidence="3 4">
    <name type="scientific">Yinghuangia soli</name>
    <dbReference type="NCBI Taxonomy" id="2908204"/>
    <lineage>
        <taxon>Bacteria</taxon>
        <taxon>Bacillati</taxon>
        <taxon>Actinomycetota</taxon>
        <taxon>Actinomycetes</taxon>
        <taxon>Kitasatosporales</taxon>
        <taxon>Streptomycetaceae</taxon>
        <taxon>Yinghuangia</taxon>
    </lineage>
</organism>
<proteinExistence type="predicted"/>
<dbReference type="PROSITE" id="PS51352">
    <property type="entry name" value="THIOREDOXIN_2"/>
    <property type="match status" value="1"/>
</dbReference>
<feature type="region of interest" description="Disordered" evidence="1">
    <location>
        <begin position="1"/>
        <end position="68"/>
    </location>
</feature>
<comment type="caution">
    <text evidence="3">The sequence shown here is derived from an EMBL/GenBank/DDBJ whole genome shotgun (WGS) entry which is preliminary data.</text>
</comment>
<evidence type="ECO:0000313" key="3">
    <source>
        <dbReference type="EMBL" id="MCF2532495.1"/>
    </source>
</evidence>
<feature type="compositionally biased region" description="Low complexity" evidence="1">
    <location>
        <begin position="23"/>
        <end position="52"/>
    </location>
</feature>
<gene>
    <name evidence="3" type="ORF">LZ495_35515</name>
</gene>
<reference evidence="3" key="1">
    <citation type="submission" date="2022-01" db="EMBL/GenBank/DDBJ databases">
        <title>Genome-Based Taxonomic Classification of the Phylum Actinobacteria.</title>
        <authorList>
            <person name="Gao Y."/>
        </authorList>
    </citation>
    <scope>NUCLEOTIDE SEQUENCE</scope>
    <source>
        <strain evidence="3">KLBMP 8922</strain>
    </source>
</reference>
<dbReference type="RefSeq" id="WP_235057271.1">
    <property type="nucleotide sequence ID" value="NZ_JAKFHA010000034.1"/>
</dbReference>
<keyword evidence="4" id="KW-1185">Reference proteome</keyword>
<dbReference type="EMBL" id="JAKFHA010000034">
    <property type="protein sequence ID" value="MCF2532495.1"/>
    <property type="molecule type" value="Genomic_DNA"/>
</dbReference>
<dbReference type="SUPFAM" id="SSF52833">
    <property type="entry name" value="Thioredoxin-like"/>
    <property type="match status" value="1"/>
</dbReference>
<dbReference type="Proteomes" id="UP001165378">
    <property type="component" value="Unassembled WGS sequence"/>
</dbReference>
<dbReference type="InterPro" id="IPR013766">
    <property type="entry name" value="Thioredoxin_domain"/>
</dbReference>
<dbReference type="Gene3D" id="3.40.30.10">
    <property type="entry name" value="Glutaredoxin"/>
    <property type="match status" value="1"/>
</dbReference>
<dbReference type="InterPro" id="IPR036249">
    <property type="entry name" value="Thioredoxin-like_sf"/>
</dbReference>
<accession>A0AA41Q6J1</accession>
<dbReference type="Pfam" id="PF13899">
    <property type="entry name" value="Thioredoxin_7"/>
    <property type="match status" value="1"/>
</dbReference>
<dbReference type="AlphaFoldDB" id="A0AA41Q6J1"/>